<keyword evidence="2" id="KW-0812">Transmembrane</keyword>
<feature type="transmembrane region" description="Helical" evidence="2">
    <location>
        <begin position="63"/>
        <end position="84"/>
    </location>
</feature>
<feature type="transmembrane region" description="Helical" evidence="2">
    <location>
        <begin position="96"/>
        <end position="118"/>
    </location>
</feature>
<gene>
    <name evidence="3" type="ORF">BSAL_89295</name>
</gene>
<feature type="transmembrane region" description="Helical" evidence="2">
    <location>
        <begin position="37"/>
        <end position="56"/>
    </location>
</feature>
<evidence type="ECO:0000256" key="1">
    <source>
        <dbReference type="SAM" id="MobiDB-lite"/>
    </source>
</evidence>
<keyword evidence="2" id="KW-0472">Membrane</keyword>
<evidence type="ECO:0000256" key="2">
    <source>
        <dbReference type="SAM" id="Phobius"/>
    </source>
</evidence>
<feature type="region of interest" description="Disordered" evidence="1">
    <location>
        <begin position="131"/>
        <end position="175"/>
    </location>
</feature>
<organism evidence="3 4">
    <name type="scientific">Bodo saltans</name>
    <name type="common">Flagellated protozoan</name>
    <dbReference type="NCBI Taxonomy" id="75058"/>
    <lineage>
        <taxon>Eukaryota</taxon>
        <taxon>Discoba</taxon>
        <taxon>Euglenozoa</taxon>
        <taxon>Kinetoplastea</taxon>
        <taxon>Metakinetoplastina</taxon>
        <taxon>Eubodonida</taxon>
        <taxon>Bodonidae</taxon>
        <taxon>Bodo</taxon>
    </lineage>
</organism>
<name>A0A0S4KJL1_BODSA</name>
<sequence>VSSYVGRWRRAWVVALGGNLAVQVLSSIDGSGSSCDALQSLTLCVLAGVCVFIAYARPHRALLASYLVCASLVLTMVTALLGLLCRHGAVSEDAVSGFGVFASVAMFVFKALNGALFIGEKKLLRRNNISYNNENDDSEMKTRPTRDSTVSPSVISARQTPNRHRGQHPAQRQPQFAEVIATDVKVQQRETRQSKITVEQVERLQKLIEMACGVLASNRIPTAHHR</sequence>
<proteinExistence type="predicted"/>
<dbReference type="EMBL" id="CYKH01001145">
    <property type="protein sequence ID" value="CUI14471.1"/>
    <property type="molecule type" value="Genomic_DNA"/>
</dbReference>
<evidence type="ECO:0000313" key="4">
    <source>
        <dbReference type="Proteomes" id="UP000051952"/>
    </source>
</evidence>
<feature type="compositionally biased region" description="Polar residues" evidence="1">
    <location>
        <begin position="147"/>
        <end position="160"/>
    </location>
</feature>
<dbReference type="AlphaFoldDB" id="A0A0S4KJL1"/>
<dbReference type="Proteomes" id="UP000051952">
    <property type="component" value="Unassembled WGS sequence"/>
</dbReference>
<feature type="non-terminal residue" evidence="3">
    <location>
        <position position="1"/>
    </location>
</feature>
<keyword evidence="4" id="KW-1185">Reference proteome</keyword>
<protein>
    <submittedName>
        <fullName evidence="3">Membrane-associated protein, putative</fullName>
    </submittedName>
</protein>
<keyword evidence="2" id="KW-1133">Transmembrane helix</keyword>
<evidence type="ECO:0000313" key="3">
    <source>
        <dbReference type="EMBL" id="CUI14471.1"/>
    </source>
</evidence>
<accession>A0A0S4KJL1</accession>
<dbReference type="VEuPathDB" id="TriTrypDB:BSAL_89295"/>
<reference evidence="4" key="1">
    <citation type="submission" date="2015-09" db="EMBL/GenBank/DDBJ databases">
        <authorList>
            <consortium name="Pathogen Informatics"/>
        </authorList>
    </citation>
    <scope>NUCLEOTIDE SEQUENCE [LARGE SCALE GENOMIC DNA]</scope>
    <source>
        <strain evidence="4">Lake Konstanz</strain>
    </source>
</reference>